<feature type="transmembrane region" description="Helical" evidence="1">
    <location>
        <begin position="78"/>
        <end position="108"/>
    </location>
</feature>
<dbReference type="EMBL" id="PPCN01000003">
    <property type="protein sequence ID" value="POF32188.1"/>
    <property type="molecule type" value="Genomic_DNA"/>
</dbReference>
<organism evidence="3 4">
    <name type="scientific">Roseibium marinum</name>
    <dbReference type="NCBI Taxonomy" id="281252"/>
    <lineage>
        <taxon>Bacteria</taxon>
        <taxon>Pseudomonadati</taxon>
        <taxon>Pseudomonadota</taxon>
        <taxon>Alphaproteobacteria</taxon>
        <taxon>Hyphomicrobiales</taxon>
        <taxon>Stappiaceae</taxon>
        <taxon>Roseibium</taxon>
    </lineage>
</organism>
<feature type="transmembrane region" description="Helical" evidence="1">
    <location>
        <begin position="41"/>
        <end position="62"/>
    </location>
</feature>
<keyword evidence="1" id="KW-0812">Transmembrane</keyword>
<accession>A0A2S3UWU2</accession>
<proteinExistence type="predicted"/>
<sequence>MKTVSLRLVVAALLAGIGLTALVVGSTYDLGSARRMGPGYFPVVLSAVLVLLALAEGVSAIVKRDPENPSSKVDWRPLLAILSAVAGFAITIAFFGLIPAFFVVIGLSTLSERGYGWKPAVILSIITCIGAWLLFSQLLGMALPLFRLGL</sequence>
<dbReference type="RefSeq" id="WP_103222134.1">
    <property type="nucleotide sequence ID" value="NZ_PPCN01000003.1"/>
</dbReference>
<feature type="domain" description="DUF1468" evidence="2">
    <location>
        <begin position="9"/>
        <end position="144"/>
    </location>
</feature>
<dbReference type="Proteomes" id="UP000236959">
    <property type="component" value="Unassembled WGS sequence"/>
</dbReference>
<evidence type="ECO:0000259" key="2">
    <source>
        <dbReference type="Pfam" id="PF07331"/>
    </source>
</evidence>
<dbReference type="Pfam" id="PF07331">
    <property type="entry name" value="TctB"/>
    <property type="match status" value="1"/>
</dbReference>
<dbReference type="InterPro" id="IPR009936">
    <property type="entry name" value="DUF1468"/>
</dbReference>
<dbReference type="OrthoDB" id="5186924at2"/>
<evidence type="ECO:0000313" key="4">
    <source>
        <dbReference type="Proteomes" id="UP000236959"/>
    </source>
</evidence>
<dbReference type="AlphaFoldDB" id="A0A2S3UWU2"/>
<evidence type="ECO:0000256" key="1">
    <source>
        <dbReference type="SAM" id="Phobius"/>
    </source>
</evidence>
<comment type="caution">
    <text evidence="3">The sequence shown here is derived from an EMBL/GenBank/DDBJ whole genome shotgun (WGS) entry which is preliminary data.</text>
</comment>
<feature type="transmembrane region" description="Helical" evidence="1">
    <location>
        <begin position="120"/>
        <end position="146"/>
    </location>
</feature>
<gene>
    <name evidence="3" type="ORF">CLV41_103107</name>
</gene>
<keyword evidence="4" id="KW-1185">Reference proteome</keyword>
<keyword evidence="1" id="KW-0472">Membrane</keyword>
<keyword evidence="1" id="KW-1133">Transmembrane helix</keyword>
<evidence type="ECO:0000313" key="3">
    <source>
        <dbReference type="EMBL" id="POF32188.1"/>
    </source>
</evidence>
<reference evidence="3 4" key="1">
    <citation type="submission" date="2018-01" db="EMBL/GenBank/DDBJ databases">
        <title>Genomic Encyclopedia of Archaeal and Bacterial Type Strains, Phase II (KMG-II): from individual species to whole genera.</title>
        <authorList>
            <person name="Goeker M."/>
        </authorList>
    </citation>
    <scope>NUCLEOTIDE SEQUENCE [LARGE SCALE GENOMIC DNA]</scope>
    <source>
        <strain evidence="3 4">DSM 17023</strain>
    </source>
</reference>
<protein>
    <submittedName>
        <fullName evidence="3">Tripartite tricarboxylate transporter TctB family protein</fullName>
    </submittedName>
</protein>
<name>A0A2S3UWU2_9HYPH</name>